<keyword evidence="2" id="KW-0433">Leucine-rich repeat</keyword>
<protein>
    <submittedName>
        <fullName evidence="4">Leucine-rich repeat protein</fullName>
    </submittedName>
</protein>
<evidence type="ECO:0000256" key="1">
    <source>
        <dbReference type="ARBA" id="ARBA00022468"/>
    </source>
</evidence>
<dbReference type="InterPro" id="IPR027038">
    <property type="entry name" value="RanGap"/>
</dbReference>
<dbReference type="PANTHER" id="PTHR24113:SF12">
    <property type="entry name" value="RAN GTPASE-ACTIVATING PROTEIN 1"/>
    <property type="match status" value="1"/>
</dbReference>
<keyword evidence="3" id="KW-0677">Repeat</keyword>
<dbReference type="SUPFAM" id="SSF52047">
    <property type="entry name" value="RNI-like"/>
    <property type="match status" value="1"/>
</dbReference>
<gene>
    <name evidence="4" type="ORF">QTG54_002662</name>
</gene>
<evidence type="ECO:0000256" key="3">
    <source>
        <dbReference type="ARBA" id="ARBA00022737"/>
    </source>
</evidence>
<dbReference type="Gene3D" id="3.80.10.10">
    <property type="entry name" value="Ribonuclease Inhibitor"/>
    <property type="match status" value="2"/>
</dbReference>
<dbReference type="GO" id="GO:0005634">
    <property type="term" value="C:nucleus"/>
    <property type="evidence" value="ECO:0007669"/>
    <property type="project" value="TreeGrafter"/>
</dbReference>
<evidence type="ECO:0000313" key="5">
    <source>
        <dbReference type="Proteomes" id="UP001224775"/>
    </source>
</evidence>
<dbReference type="GO" id="GO:0006913">
    <property type="term" value="P:nucleocytoplasmic transport"/>
    <property type="evidence" value="ECO:0007669"/>
    <property type="project" value="TreeGrafter"/>
</dbReference>
<sequence length="420" mass="46857">MNNNSENSEFRRIKENDPHTTSLICEITNFENVTNEEWEELGRDISNNTHLEYLELGSTALNDRNMSLLCRGLMRSASIKNVALQDNGLSAVGVLSMVPFLQNANNLQELDLGDNNIKPEGFNVLCRSLRDSPIETLSCQKCCIEFIDVDNDYFPRHLMHLDLGNNNINIDGCHGIAKLLQGKNATLSSLYLSMNKIDDDGAGILADALRNNTSLTTLVLKYNMMTIEGAKLFLQLVNDVSSIKATLQSNRTLQRITADYGEDDQDLNERIQRHIDNALKINALYATSSWSLPEEAGKEKVILTQLHSETRAKLAALQGVNHSLYSEINSLHLPEVLALVGRRHGQGELYVALRSSIAGVISTVNRKQCLQQQRAYFRAKIAEYRAKAEAVEAEISTIEAAEGHVVDIENESSSNKRRRA</sequence>
<dbReference type="PANTHER" id="PTHR24113">
    <property type="entry name" value="RAN GTPASE-ACTIVATING PROTEIN 1"/>
    <property type="match status" value="1"/>
</dbReference>
<evidence type="ECO:0000256" key="2">
    <source>
        <dbReference type="ARBA" id="ARBA00022614"/>
    </source>
</evidence>
<keyword evidence="1" id="KW-0343">GTPase activation</keyword>
<dbReference type="EMBL" id="JATAAI010000004">
    <property type="protein sequence ID" value="KAK1746055.1"/>
    <property type="molecule type" value="Genomic_DNA"/>
</dbReference>
<dbReference type="InterPro" id="IPR032675">
    <property type="entry name" value="LRR_dom_sf"/>
</dbReference>
<evidence type="ECO:0000313" key="4">
    <source>
        <dbReference type="EMBL" id="KAK1746055.1"/>
    </source>
</evidence>
<accession>A0AAD9DHI1</accession>
<dbReference type="Proteomes" id="UP001224775">
    <property type="component" value="Unassembled WGS sequence"/>
</dbReference>
<dbReference type="GO" id="GO:0048471">
    <property type="term" value="C:perinuclear region of cytoplasm"/>
    <property type="evidence" value="ECO:0007669"/>
    <property type="project" value="TreeGrafter"/>
</dbReference>
<name>A0AAD9DHI1_9STRA</name>
<keyword evidence="5" id="KW-1185">Reference proteome</keyword>
<dbReference type="GO" id="GO:0031267">
    <property type="term" value="F:small GTPase binding"/>
    <property type="evidence" value="ECO:0007669"/>
    <property type="project" value="TreeGrafter"/>
</dbReference>
<comment type="caution">
    <text evidence="4">The sequence shown here is derived from an EMBL/GenBank/DDBJ whole genome shotgun (WGS) entry which is preliminary data.</text>
</comment>
<dbReference type="GO" id="GO:0005829">
    <property type="term" value="C:cytosol"/>
    <property type="evidence" value="ECO:0007669"/>
    <property type="project" value="TreeGrafter"/>
</dbReference>
<organism evidence="4 5">
    <name type="scientific">Skeletonema marinoi</name>
    <dbReference type="NCBI Taxonomy" id="267567"/>
    <lineage>
        <taxon>Eukaryota</taxon>
        <taxon>Sar</taxon>
        <taxon>Stramenopiles</taxon>
        <taxon>Ochrophyta</taxon>
        <taxon>Bacillariophyta</taxon>
        <taxon>Coscinodiscophyceae</taxon>
        <taxon>Thalassiosirophycidae</taxon>
        <taxon>Thalassiosirales</taxon>
        <taxon>Skeletonemataceae</taxon>
        <taxon>Skeletonema</taxon>
        <taxon>Skeletonema marinoi-dohrnii complex</taxon>
    </lineage>
</organism>
<dbReference type="GO" id="GO:0005096">
    <property type="term" value="F:GTPase activator activity"/>
    <property type="evidence" value="ECO:0007669"/>
    <property type="project" value="UniProtKB-KW"/>
</dbReference>
<dbReference type="Pfam" id="PF13516">
    <property type="entry name" value="LRR_6"/>
    <property type="match status" value="4"/>
</dbReference>
<dbReference type="InterPro" id="IPR001611">
    <property type="entry name" value="Leu-rich_rpt"/>
</dbReference>
<dbReference type="AlphaFoldDB" id="A0AAD9DHI1"/>
<reference evidence="4" key="1">
    <citation type="submission" date="2023-06" db="EMBL/GenBank/DDBJ databases">
        <title>Survivors Of The Sea: Transcriptome response of Skeletonema marinoi to long-term dormancy.</title>
        <authorList>
            <person name="Pinder M.I.M."/>
            <person name="Kourtchenko O."/>
            <person name="Robertson E.K."/>
            <person name="Larsson T."/>
            <person name="Maumus F."/>
            <person name="Osuna-Cruz C.M."/>
            <person name="Vancaester E."/>
            <person name="Stenow R."/>
            <person name="Vandepoele K."/>
            <person name="Ploug H."/>
            <person name="Bruchert V."/>
            <person name="Godhe A."/>
            <person name="Topel M."/>
        </authorList>
    </citation>
    <scope>NUCLEOTIDE SEQUENCE</scope>
    <source>
        <strain evidence="4">R05AC</strain>
    </source>
</reference>
<proteinExistence type="predicted"/>
<dbReference type="SMART" id="SM00368">
    <property type="entry name" value="LRR_RI"/>
    <property type="match status" value="6"/>
</dbReference>